<dbReference type="RefSeq" id="WP_278476971.1">
    <property type="nucleotide sequence ID" value="NZ_JABZRE010000002.1"/>
</dbReference>
<sequence>MITKNYDNLKKIEENRSFNLRLKNESFQAYKRFRDLFETRKKIKNRAIKTISFSVILLFLSGVLFYLVKINGFRIFNLSKDINITIMFAMMIIGLFGITLALKELVDRPKLPSELSAEEEEGLQHYLKINEEDFTITKLRVDGEVRSYREVDGSIILGFSWNNGIDDELDFGTIIENLDDTIVGLHSTRRVVLIDYPKIGRFVASDKLLVYKPGADTSKLNKKNLRMVVKKDRNYDGYSVQVNY</sequence>
<feature type="transmembrane region" description="Helical" evidence="1">
    <location>
        <begin position="50"/>
        <end position="70"/>
    </location>
</feature>
<feature type="transmembrane region" description="Helical" evidence="1">
    <location>
        <begin position="82"/>
        <end position="102"/>
    </location>
</feature>
<proteinExistence type="predicted"/>
<keyword evidence="1" id="KW-0812">Transmembrane</keyword>
<dbReference type="AlphaFoldDB" id="A0A930H338"/>
<comment type="caution">
    <text evidence="2">The sequence shown here is derived from an EMBL/GenBank/DDBJ whole genome shotgun (WGS) entry which is preliminary data.</text>
</comment>
<name>A0A930H338_9FIRM</name>
<evidence type="ECO:0000256" key="1">
    <source>
        <dbReference type="SAM" id="Phobius"/>
    </source>
</evidence>
<evidence type="ECO:0000313" key="3">
    <source>
        <dbReference type="Proteomes" id="UP000758611"/>
    </source>
</evidence>
<evidence type="ECO:0000313" key="2">
    <source>
        <dbReference type="EMBL" id="MBF1306411.1"/>
    </source>
</evidence>
<dbReference type="EMBL" id="JABZRE010000002">
    <property type="protein sequence ID" value="MBF1306411.1"/>
    <property type="molecule type" value="Genomic_DNA"/>
</dbReference>
<gene>
    <name evidence="2" type="ORF">HXM94_01290</name>
</gene>
<organism evidence="2 3">
    <name type="scientific">Parvimonas micra</name>
    <dbReference type="NCBI Taxonomy" id="33033"/>
    <lineage>
        <taxon>Bacteria</taxon>
        <taxon>Bacillati</taxon>
        <taxon>Bacillota</taxon>
        <taxon>Tissierellia</taxon>
        <taxon>Tissierellales</taxon>
        <taxon>Peptoniphilaceae</taxon>
        <taxon>Parvimonas</taxon>
    </lineage>
</organism>
<protein>
    <submittedName>
        <fullName evidence="2">Uncharacterized protein</fullName>
    </submittedName>
</protein>
<keyword evidence="1" id="KW-0472">Membrane</keyword>
<reference evidence="2" key="1">
    <citation type="submission" date="2020-04" db="EMBL/GenBank/DDBJ databases">
        <title>Deep metagenomics examines the oral microbiome during advanced dental caries in children, revealing novel taxa and co-occurrences with host molecules.</title>
        <authorList>
            <person name="Baker J.L."/>
            <person name="Morton J.T."/>
            <person name="Dinis M."/>
            <person name="Alvarez R."/>
            <person name="Tran N.C."/>
            <person name="Knight R."/>
            <person name="Edlund A."/>
        </authorList>
    </citation>
    <scope>NUCLEOTIDE SEQUENCE</scope>
    <source>
        <strain evidence="2">JCVI_23_bin.11</strain>
    </source>
</reference>
<accession>A0A930H338</accession>
<keyword evidence="1" id="KW-1133">Transmembrane helix</keyword>
<dbReference type="Proteomes" id="UP000758611">
    <property type="component" value="Unassembled WGS sequence"/>
</dbReference>